<protein>
    <submittedName>
        <fullName evidence="8">NAD-glutamate dehydrogenase</fullName>
    </submittedName>
</protein>
<evidence type="ECO:0000259" key="4">
    <source>
        <dbReference type="Pfam" id="PF21074"/>
    </source>
</evidence>
<accession>A0ABS1DN04</accession>
<feature type="compositionally biased region" description="Low complexity" evidence="2">
    <location>
        <begin position="173"/>
        <end position="182"/>
    </location>
</feature>
<evidence type="ECO:0000259" key="5">
    <source>
        <dbReference type="Pfam" id="PF21075"/>
    </source>
</evidence>
<feature type="domain" description="NAD-specific glutamate dehydrogenase C-terminal" evidence="4">
    <location>
        <begin position="1345"/>
        <end position="1681"/>
    </location>
</feature>
<evidence type="ECO:0000259" key="7">
    <source>
        <dbReference type="Pfam" id="PF21077"/>
    </source>
</evidence>
<comment type="caution">
    <text evidence="8">The sequence shown here is derived from an EMBL/GenBank/DDBJ whole genome shotgun (WGS) entry which is preliminary data.</text>
</comment>
<reference evidence="8 9" key="1">
    <citation type="journal article" date="2020" name="Microorganisms">
        <title>Osmotic Adaptation and Compatible Solute Biosynthesis of Phototrophic Bacteria as Revealed from Genome Analyses.</title>
        <authorList>
            <person name="Imhoff J.F."/>
            <person name="Rahn T."/>
            <person name="Kunzel S."/>
            <person name="Keller A."/>
            <person name="Neulinger S.C."/>
        </authorList>
    </citation>
    <scope>NUCLEOTIDE SEQUENCE [LARGE SCALE GENOMIC DNA]</scope>
    <source>
        <strain evidence="8 9">DSM 9895</strain>
    </source>
</reference>
<name>A0ABS1DN04_9PROT</name>
<evidence type="ECO:0000256" key="2">
    <source>
        <dbReference type="SAM" id="MobiDB-lite"/>
    </source>
</evidence>
<dbReference type="Pfam" id="PF21075">
    <property type="entry name" value="GDH_ACT1"/>
    <property type="match status" value="1"/>
</dbReference>
<keyword evidence="9" id="KW-1185">Reference proteome</keyword>
<dbReference type="InterPro" id="IPR007780">
    <property type="entry name" value="NAD_Glu_DH_bac"/>
</dbReference>
<dbReference type="SUPFAM" id="SSF51735">
    <property type="entry name" value="NAD(P)-binding Rossmann-fold domains"/>
    <property type="match status" value="1"/>
</dbReference>
<dbReference type="InterPro" id="IPR049056">
    <property type="entry name" value="NAD_Glu_DH_HM3"/>
</dbReference>
<dbReference type="Proteomes" id="UP001296873">
    <property type="component" value="Unassembled WGS sequence"/>
</dbReference>
<sequence>MSTGAEQLKTDLIDRIVERVQTRLDPDRAEVAERFVRQFYAHVPPDDLLGDDADNLYGQAVAMLNFARSRAPGAAKVRAYNPRIEEHGYGSSHTVVEIVNDDMPFLVDSVTQRLADLDAQVHLVIHPILRVDRDAQGQLSDIHAADAARDPARDPATDDAPADDASADDPPADARAQPAAAATGKPAKSKARARGRTRSAHGGDTATKTRAKADSDASADGAAGTLRESLMHVEISEQPAGRLAELERELARVLADVRAAVRDWQPMQRQAQAVIEALKASPPPLDKGELNEGVAFLEWVADDNFTFLGYREYSFEGAGAAAVAQVDHDSGLGILADPEYRLFDGLRDLGKLPQEVQAFLHQPDLLRVTKANRRSTVHRAVHLDTIAVKTFDADGHVTGEKLIAGLFTSTAYSRTPREIPLLRRKVDRVLERSGFRTDSHDGKALLHILENYPRDELFQIGEDDLYRISMGILHLQERQRIALFTRRDPFERFVSCLVFVPRDRHDTHLRLRFQRILAQAFNGEVSAFYTHLTEAVLARTHIIVKTTPGEIPDVDKNAVEQRLAEAARSWSDQLQEALIEERGEEPGLAATRRFGAAFPASYEEHFPAKAAVYDIVRIERAIETQDLAMNLYRPIEASEDQVRFKIYHVDQPIPLSDILPMLENMGIKVISEHPYDIQPTDRKLPVWLHDFEMRTAGGAPVDLGRVRDKFHEAFARVWRGEMENDAFNRLVLLARLTARDVIVLRTYCKYLRQAGIPFSQAYMEDTLAENATLARLLVELFRCRFDPALQADRDAQQARIVQHLSDGLEEVESLDQDRIVRRFLNAIQATLRTNYYQPMPDGGERPWLSIKLASEEIDELPLPKPFREIFVYSPRVEGVHLRFGMVARGGLRWSDRREDFRTEVLGLVKAQQVKNAVIVPVGSKGGFVPKQPPAPSAGRQAMQQEGVACYKTFIRGLLDLTDTFVGGGEVRAPQDVVRWDGDDPYLVVAPDKGTAAFSDIANEVSQEYGFWLDDAFASGGSSGYDHKVMGITAKGAWESVKRHFREIGHDTQSEDFTVIGCGDMSGDVFGNGMICSEHIRLIGAFNHLHIFVDPEPDAAESYKERKRLFDAAKGWDAYDTAKLSKGGGVFERKAKSITLTPEIKQRFGLEKDQVAPNELVHAMLKADCGLLWFGGIGTYVKASDESHADVGDRGNDAIRVDGKDLGCRVIGEGANLGVTQLARIEFALNGGRCNTDAIDNSGGVDCSDHEVNIKILLGMVEEAGDITRKQRNELLQSMTDEVGQLVLRDNYLQTQAISVTERLGAHLLDRSARFMRALERQGKLNRSIEYLPDDEAIMERRKAGIGLTRPEIAVLMSYAKIVLYEDLLASDLPDDPYMAADLKSYFPEQLRQRYPRQIEGHRLNREIVATSVTNSIVNRCGMTFVHETREKTGMPNHEVARAYMAAREVFGLREVWAGVEALDTIAPADTQAEMLTEAGRLIERATSWFLRTCNQPIDISGVCATFTDGVATVAGQLDQLLAKGDLQDRDRRARHYQQQGAGEALARRVASLRLLPPALDICRIAGSLDMQVGTVARTFFAVGQRFGFDWLRQAANQLPTDDAWDKLAVGAIIDDFYGHQSDLTTRVLETQAAGGNGTDALEAWAHQRQALVTRTEQLVTELRSAGTPDLAMLAVANRQLKSMVSGG</sequence>
<dbReference type="Pfam" id="PF21074">
    <property type="entry name" value="GDH_C"/>
    <property type="match status" value="1"/>
</dbReference>
<dbReference type="InterPro" id="IPR036291">
    <property type="entry name" value="NAD(P)-bd_dom_sf"/>
</dbReference>
<keyword evidence="1" id="KW-0560">Oxidoreductase</keyword>
<proteinExistence type="predicted"/>
<dbReference type="EMBL" id="NRRL01000145">
    <property type="protein sequence ID" value="MBK1671104.1"/>
    <property type="molecule type" value="Genomic_DNA"/>
</dbReference>
<dbReference type="InterPro" id="IPR048381">
    <property type="entry name" value="GDH_C"/>
</dbReference>
<dbReference type="SUPFAM" id="SSF53223">
    <property type="entry name" value="Aminoacid dehydrogenase-like, N-terminal domain"/>
    <property type="match status" value="1"/>
</dbReference>
<evidence type="ECO:0000313" key="9">
    <source>
        <dbReference type="Proteomes" id="UP001296873"/>
    </source>
</evidence>
<dbReference type="Gene3D" id="3.40.50.720">
    <property type="entry name" value="NAD(P)-binding Rossmann-like Domain"/>
    <property type="match status" value="1"/>
</dbReference>
<evidence type="ECO:0000313" key="8">
    <source>
        <dbReference type="EMBL" id="MBK1671104.1"/>
    </source>
</evidence>
<feature type="compositionally biased region" description="Basic and acidic residues" evidence="2">
    <location>
        <begin position="145"/>
        <end position="156"/>
    </location>
</feature>
<organism evidence="8 9">
    <name type="scientific">Rhodovibrio sodomensis</name>
    <dbReference type="NCBI Taxonomy" id="1088"/>
    <lineage>
        <taxon>Bacteria</taxon>
        <taxon>Pseudomonadati</taxon>
        <taxon>Pseudomonadota</taxon>
        <taxon>Alphaproteobacteria</taxon>
        <taxon>Rhodospirillales</taxon>
        <taxon>Rhodovibrionaceae</taxon>
        <taxon>Rhodovibrio</taxon>
    </lineage>
</organism>
<evidence type="ECO:0000256" key="1">
    <source>
        <dbReference type="ARBA" id="ARBA00023002"/>
    </source>
</evidence>
<evidence type="ECO:0000259" key="3">
    <source>
        <dbReference type="Pfam" id="PF05088"/>
    </source>
</evidence>
<dbReference type="Pfam" id="PF05088">
    <property type="entry name" value="Bac_GDH_CD"/>
    <property type="match status" value="1"/>
</dbReference>
<dbReference type="InterPro" id="IPR049064">
    <property type="entry name" value="NAD_Glu_DH_ACT3"/>
</dbReference>
<dbReference type="PANTHER" id="PTHR43403">
    <property type="entry name" value="NAD-SPECIFIC GLUTAMATE DEHYDROGENASE"/>
    <property type="match status" value="1"/>
</dbReference>
<dbReference type="Pfam" id="PF21078">
    <property type="entry name" value="GDH_HM3"/>
    <property type="match status" value="1"/>
</dbReference>
<feature type="domain" description="NAD-glutamate dehydrogenase ACT2" evidence="6">
    <location>
        <begin position="483"/>
        <end position="571"/>
    </location>
</feature>
<dbReference type="InterPro" id="IPR046346">
    <property type="entry name" value="Aminoacid_DH-like_N_sf"/>
</dbReference>
<dbReference type="PIRSF" id="PIRSF036761">
    <property type="entry name" value="GDH_Mll4104"/>
    <property type="match status" value="1"/>
</dbReference>
<dbReference type="Pfam" id="PF21073">
    <property type="entry name" value="GDH_HM1"/>
    <property type="match status" value="1"/>
</dbReference>
<evidence type="ECO:0000259" key="6">
    <source>
        <dbReference type="Pfam" id="PF21076"/>
    </source>
</evidence>
<dbReference type="Pfam" id="PF21077">
    <property type="entry name" value="GDH_ACT3"/>
    <property type="match status" value="1"/>
</dbReference>
<dbReference type="Pfam" id="PF21079">
    <property type="entry name" value="GDH_HM2"/>
    <property type="match status" value="1"/>
</dbReference>
<dbReference type="InterPro" id="IPR049062">
    <property type="entry name" value="NAD_Glu_DH_ACT2"/>
</dbReference>
<dbReference type="InterPro" id="IPR028971">
    <property type="entry name" value="NAD-GDH_cat"/>
</dbReference>
<dbReference type="InterPro" id="IPR049058">
    <property type="entry name" value="NAD_Glu_DH_HM2"/>
</dbReference>
<feature type="domain" description="NAD-glutamate dehydrogenase catalytic" evidence="3">
    <location>
        <begin position="804"/>
        <end position="1299"/>
    </location>
</feature>
<dbReference type="InterPro" id="IPR049059">
    <property type="entry name" value="NAD_Glu_DH_HM1"/>
</dbReference>
<dbReference type="InterPro" id="IPR024727">
    <property type="entry name" value="NAD_Glu_DH_N_ACT1"/>
</dbReference>
<feature type="domain" description="NAD-glutamate dehydrogenase ACT3" evidence="7">
    <location>
        <begin position="626"/>
        <end position="704"/>
    </location>
</feature>
<gene>
    <name evidence="8" type="ORF">CKO28_24165</name>
</gene>
<dbReference type="RefSeq" id="WP_200343591.1">
    <property type="nucleotide sequence ID" value="NZ_NRRL01000145.1"/>
</dbReference>
<feature type="compositionally biased region" description="Acidic residues" evidence="2">
    <location>
        <begin position="160"/>
        <end position="171"/>
    </location>
</feature>
<dbReference type="Pfam" id="PF21076">
    <property type="entry name" value="GDH_ACT2"/>
    <property type="match status" value="1"/>
</dbReference>
<dbReference type="PANTHER" id="PTHR43403:SF1">
    <property type="entry name" value="NAD-SPECIFIC GLUTAMATE DEHYDROGENASE"/>
    <property type="match status" value="1"/>
</dbReference>
<feature type="compositionally biased region" description="Basic residues" evidence="2">
    <location>
        <begin position="187"/>
        <end position="199"/>
    </location>
</feature>
<feature type="domain" description="NAD-glutamate dehydrogenase N-terminal ACT1" evidence="5">
    <location>
        <begin position="35"/>
        <end position="148"/>
    </location>
</feature>
<feature type="region of interest" description="Disordered" evidence="2">
    <location>
        <begin position="145"/>
        <end position="222"/>
    </location>
</feature>